<accession>A0A2U3P9A9</accession>
<evidence type="ECO:0000313" key="3">
    <source>
        <dbReference type="EMBL" id="SPM40275.1"/>
    </source>
</evidence>
<dbReference type="EMBL" id="FUEZ01000004">
    <property type="protein sequence ID" value="SPM40275.1"/>
    <property type="molecule type" value="Genomic_DNA"/>
</dbReference>
<protein>
    <recommendedName>
        <fullName evidence="5">Mce-associated membrane protein</fullName>
    </recommendedName>
</protein>
<feature type="region of interest" description="Disordered" evidence="1">
    <location>
        <begin position="1"/>
        <end position="59"/>
    </location>
</feature>
<reference evidence="3 4" key="1">
    <citation type="submission" date="2017-01" db="EMBL/GenBank/DDBJ databases">
        <authorList>
            <consortium name="Urmite Genomes"/>
        </authorList>
    </citation>
    <scope>NUCLEOTIDE SEQUENCE [LARGE SCALE GENOMIC DNA]</scope>
    <source>
        <strain evidence="3 4">AB215</strain>
    </source>
</reference>
<dbReference type="Proteomes" id="UP000240424">
    <property type="component" value="Unassembled WGS sequence"/>
</dbReference>
<dbReference type="STRING" id="1841861.GCA_900157365_00789"/>
<evidence type="ECO:0008006" key="5">
    <source>
        <dbReference type="Google" id="ProtNLM"/>
    </source>
</evidence>
<evidence type="ECO:0000313" key="4">
    <source>
        <dbReference type="Proteomes" id="UP000240424"/>
    </source>
</evidence>
<dbReference type="AlphaFoldDB" id="A0A2U3P9A9"/>
<sequence length="232" mass="24752">MRSDTEEVKTAPAGDDEATEIAESVERAEAAVAEESGDSETANESATDDAPSKSTTTKSRRVSVSVRSLAVSAVIAILIAAVAVMTWLYIGAKATLHDQARQASDDKRAEQIALDYAVNAAIMDYKDLGPWKQNLVKGTTPELKDKLSKAGTSMEQILLPLQWSSSARPLAAKVRSHNNGVYIVDTFVSVMTKTVQAGDNLQSTATYSITIDSNNAWQITDVGGIAAMVTEK</sequence>
<evidence type="ECO:0000256" key="2">
    <source>
        <dbReference type="SAM" id="Phobius"/>
    </source>
</evidence>
<evidence type="ECO:0000256" key="1">
    <source>
        <dbReference type="SAM" id="MobiDB-lite"/>
    </source>
</evidence>
<keyword evidence="4" id="KW-1185">Reference proteome</keyword>
<dbReference type="RefSeq" id="WP_077079105.1">
    <property type="nucleotide sequence ID" value="NZ_FUEZ01000004.1"/>
</dbReference>
<proteinExistence type="predicted"/>
<feature type="transmembrane region" description="Helical" evidence="2">
    <location>
        <begin position="68"/>
        <end position="90"/>
    </location>
</feature>
<organism evidence="3 4">
    <name type="scientific">Mycobacterium numidiamassiliense</name>
    <dbReference type="NCBI Taxonomy" id="1841861"/>
    <lineage>
        <taxon>Bacteria</taxon>
        <taxon>Bacillati</taxon>
        <taxon>Actinomycetota</taxon>
        <taxon>Actinomycetes</taxon>
        <taxon>Mycobacteriales</taxon>
        <taxon>Mycobacteriaceae</taxon>
        <taxon>Mycobacterium</taxon>
    </lineage>
</organism>
<keyword evidence="2" id="KW-1133">Transmembrane helix</keyword>
<keyword evidence="2" id="KW-0812">Transmembrane</keyword>
<name>A0A2U3P9A9_9MYCO</name>
<gene>
    <name evidence="3" type="ORF">MNAB215_2471</name>
</gene>
<keyword evidence="2" id="KW-0472">Membrane</keyword>